<dbReference type="Gene3D" id="3.30.420.60">
    <property type="entry name" value="eRF1 domain 2"/>
    <property type="match status" value="1"/>
</dbReference>
<dbReference type="Proteomes" id="UP000011623">
    <property type="component" value="Unassembled WGS sequence"/>
</dbReference>
<comment type="caution">
    <text evidence="3">The sequence shown here is derived from an EMBL/GenBank/DDBJ whole genome shotgun (WGS) entry which is preliminary data.</text>
</comment>
<dbReference type="PATRIC" id="fig|1227452.3.peg.2366"/>
<accession>M0KG91</accession>
<evidence type="ECO:0000256" key="1">
    <source>
        <dbReference type="SAM" id="MobiDB-lite"/>
    </source>
</evidence>
<feature type="domain" description="Actinobacteria/chloroflexi VLRF1 release factor" evidence="2">
    <location>
        <begin position="203"/>
        <end position="320"/>
    </location>
</feature>
<dbReference type="InterPro" id="IPR040783">
    <property type="entry name" value="VLRF1"/>
</dbReference>
<name>M0KG91_9EURY</name>
<sequence>MTDGFSLQWRSGKPLLSLFPSAIQSMLDRLLGRASLKERVAELEEENHHLERQLDAEKERRADAATERQRAEAEVNRLEDRVAELQDRVERLQDEEGESTFRTEETLSRARLSEVLDRLESVETEPEGVFTAYVDGEHSLPAPVREAFGDRASLVASAAPCLAVTDDAGLLSACLSVPAPPSPFTEWADAVRLERSWFEPTGKHVVALVRSDLFALGEYDGREQAAFHGFDSELKSQHSKGGFSQSRFERLRDQQIDSHLDRCRAAIEEVSPDRLYVVGEGSVIHEFEALATATKPVDATGEPDDALDDAVRSLWTVRLRVP</sequence>
<evidence type="ECO:0000313" key="3">
    <source>
        <dbReference type="EMBL" id="EMA20196.1"/>
    </source>
</evidence>
<dbReference type="Pfam" id="PF18859">
    <property type="entry name" value="acVLRF1"/>
    <property type="match status" value="1"/>
</dbReference>
<dbReference type="SUPFAM" id="SSF53137">
    <property type="entry name" value="Translational machinery components"/>
    <property type="match status" value="1"/>
</dbReference>
<protein>
    <recommendedName>
        <fullName evidence="2">Actinobacteria/chloroflexi VLRF1 release factor domain-containing protein</fullName>
    </recommendedName>
</protein>
<gene>
    <name evidence="3" type="ORF">C442_11836</name>
</gene>
<dbReference type="Gene3D" id="1.10.287.1490">
    <property type="match status" value="1"/>
</dbReference>
<reference evidence="3 4" key="1">
    <citation type="journal article" date="2014" name="PLoS Genet.">
        <title>Phylogenetically driven sequencing of extremely halophilic archaea reveals strategies for static and dynamic osmo-response.</title>
        <authorList>
            <person name="Becker E.A."/>
            <person name="Seitzer P.M."/>
            <person name="Tritt A."/>
            <person name="Larsen D."/>
            <person name="Krusor M."/>
            <person name="Yao A.I."/>
            <person name="Wu D."/>
            <person name="Madern D."/>
            <person name="Eisen J.A."/>
            <person name="Darling A.E."/>
            <person name="Facciotti M.T."/>
        </authorList>
    </citation>
    <scope>NUCLEOTIDE SEQUENCE [LARGE SCALE GENOMIC DNA]</scope>
    <source>
        <strain evidence="3 4">JCM 13557</strain>
    </source>
</reference>
<dbReference type="EMBL" id="AOLW01000022">
    <property type="protein sequence ID" value="EMA20196.1"/>
    <property type="molecule type" value="Genomic_DNA"/>
</dbReference>
<dbReference type="InterPro" id="IPR042226">
    <property type="entry name" value="eFR1_2_sf"/>
</dbReference>
<organism evidence="3 4">
    <name type="scientific">Haloarcula amylolytica JCM 13557</name>
    <dbReference type="NCBI Taxonomy" id="1227452"/>
    <lineage>
        <taxon>Archaea</taxon>
        <taxon>Methanobacteriati</taxon>
        <taxon>Methanobacteriota</taxon>
        <taxon>Stenosarchaea group</taxon>
        <taxon>Halobacteria</taxon>
        <taxon>Halobacteriales</taxon>
        <taxon>Haloarculaceae</taxon>
        <taxon>Haloarcula</taxon>
    </lineage>
</organism>
<proteinExistence type="predicted"/>
<dbReference type="AlphaFoldDB" id="M0KG91"/>
<feature type="region of interest" description="Disordered" evidence="1">
    <location>
        <begin position="46"/>
        <end position="75"/>
    </location>
</feature>
<evidence type="ECO:0000259" key="2">
    <source>
        <dbReference type="Pfam" id="PF18859"/>
    </source>
</evidence>
<evidence type="ECO:0000313" key="4">
    <source>
        <dbReference type="Proteomes" id="UP000011623"/>
    </source>
</evidence>
<keyword evidence="4" id="KW-1185">Reference proteome</keyword>